<keyword evidence="2" id="KW-1185">Reference proteome</keyword>
<reference evidence="1 2" key="1">
    <citation type="submission" date="2019-11" db="EMBL/GenBank/DDBJ databases">
        <title>Paenibacillus monticola sp. nov., a novel PGPR strain isolated from mountain sample in China.</title>
        <authorList>
            <person name="Zhao Q."/>
            <person name="Li H.-P."/>
            <person name="Zhang J.-L."/>
        </authorList>
    </citation>
    <scope>NUCLEOTIDE SEQUENCE [LARGE SCALE GENOMIC DNA]</scope>
    <source>
        <strain evidence="1 2">LC-T2</strain>
    </source>
</reference>
<comment type="caution">
    <text evidence="1">The sequence shown here is derived from an EMBL/GenBank/DDBJ whole genome shotgun (WGS) entry which is preliminary data.</text>
</comment>
<sequence length="72" mass="8113">MEEVRIQNNDRTVSFRVAEAAGEFIVFDMSLTSPTRNRTTYSGTNFQDAWKAVESIIGETAIPNEFKKHATS</sequence>
<dbReference type="Proteomes" id="UP000463051">
    <property type="component" value="Unassembled WGS sequence"/>
</dbReference>
<dbReference type="AlphaFoldDB" id="A0A7X2H2W1"/>
<dbReference type="RefSeq" id="WP_154117570.1">
    <property type="nucleotide sequence ID" value="NZ_WJXB01000002.1"/>
</dbReference>
<protein>
    <submittedName>
        <fullName evidence="1">Uncharacterized protein</fullName>
    </submittedName>
</protein>
<gene>
    <name evidence="1" type="ORF">GJB61_06075</name>
</gene>
<accession>A0A7X2H2W1</accession>
<dbReference type="EMBL" id="WJXB01000002">
    <property type="protein sequence ID" value="MRN52562.1"/>
    <property type="molecule type" value="Genomic_DNA"/>
</dbReference>
<evidence type="ECO:0000313" key="1">
    <source>
        <dbReference type="EMBL" id="MRN52562.1"/>
    </source>
</evidence>
<organism evidence="1 2">
    <name type="scientific">Paenibacillus monticola</name>
    <dbReference type="NCBI Taxonomy" id="2666075"/>
    <lineage>
        <taxon>Bacteria</taxon>
        <taxon>Bacillati</taxon>
        <taxon>Bacillota</taxon>
        <taxon>Bacilli</taxon>
        <taxon>Bacillales</taxon>
        <taxon>Paenibacillaceae</taxon>
        <taxon>Paenibacillus</taxon>
    </lineage>
</organism>
<proteinExistence type="predicted"/>
<name>A0A7X2H2W1_9BACL</name>
<evidence type="ECO:0000313" key="2">
    <source>
        <dbReference type="Proteomes" id="UP000463051"/>
    </source>
</evidence>